<proteinExistence type="predicted"/>
<evidence type="ECO:0000313" key="1">
    <source>
        <dbReference type="EMBL" id="KAJ0101657.1"/>
    </source>
</evidence>
<comment type="caution">
    <text evidence="1">The sequence shown here is derived from an EMBL/GenBank/DDBJ whole genome shotgun (WGS) entry which is preliminary data.</text>
</comment>
<keyword evidence="2" id="KW-1185">Reference proteome</keyword>
<dbReference type="EMBL" id="CM047899">
    <property type="protein sequence ID" value="KAJ0101657.1"/>
    <property type="molecule type" value="Genomic_DNA"/>
</dbReference>
<evidence type="ECO:0000313" key="2">
    <source>
        <dbReference type="Proteomes" id="UP001164250"/>
    </source>
</evidence>
<dbReference type="Proteomes" id="UP001164250">
    <property type="component" value="Chromosome 3"/>
</dbReference>
<name>A0ACC1BRE3_9ROSI</name>
<organism evidence="1 2">
    <name type="scientific">Pistacia atlantica</name>
    <dbReference type="NCBI Taxonomy" id="434234"/>
    <lineage>
        <taxon>Eukaryota</taxon>
        <taxon>Viridiplantae</taxon>
        <taxon>Streptophyta</taxon>
        <taxon>Embryophyta</taxon>
        <taxon>Tracheophyta</taxon>
        <taxon>Spermatophyta</taxon>
        <taxon>Magnoliopsida</taxon>
        <taxon>eudicotyledons</taxon>
        <taxon>Gunneridae</taxon>
        <taxon>Pentapetalae</taxon>
        <taxon>rosids</taxon>
        <taxon>malvids</taxon>
        <taxon>Sapindales</taxon>
        <taxon>Anacardiaceae</taxon>
        <taxon>Pistacia</taxon>
    </lineage>
</organism>
<gene>
    <name evidence="1" type="ORF">Patl1_03737</name>
</gene>
<sequence>MPKRKNLPYQFPPPPPITIFVAKLEIQFHHHQVSVRIHYYCLDNIVMRNQVTLWMRNQMNNFNKLLMMGIRIQAMEEFNVMNEGERKLKHYSSAHQILLVGEGDFSFAACLAKAFGSAANMIATSLDSREMLTKKYSSANSNLIELEKRGCTIVHGVDANTMSHHPLLRGKSFDRIVFNFPHAGFFFREHDSLQIGMHQTLVRGFLSSARNMLKEKGEVHVTHKIADPFDRWEIEKLATEVGLFLVGKTWFYKSDYPGYENKRGSGHKFNKGFPVGLCMTFKFAKASENEQ</sequence>
<protein>
    <submittedName>
        <fullName evidence="1">Uncharacterized protein</fullName>
    </submittedName>
</protein>
<accession>A0ACC1BRE3</accession>
<reference evidence="2" key="1">
    <citation type="journal article" date="2023" name="G3 (Bethesda)">
        <title>Genome assembly and association tests identify interacting loci associated with vigor, precocity, and sex in interspecific pistachio rootstocks.</title>
        <authorList>
            <person name="Palmer W."/>
            <person name="Jacygrad E."/>
            <person name="Sagayaradj S."/>
            <person name="Cavanaugh K."/>
            <person name="Han R."/>
            <person name="Bertier L."/>
            <person name="Beede B."/>
            <person name="Kafkas S."/>
            <person name="Golino D."/>
            <person name="Preece J."/>
            <person name="Michelmore R."/>
        </authorList>
    </citation>
    <scope>NUCLEOTIDE SEQUENCE [LARGE SCALE GENOMIC DNA]</scope>
</reference>